<accession>A0ABP4J7S6</accession>
<sequence length="174" mass="18945">MRALPELWRQAPWNRERQVIGPVWERTPLPPAGQSLPFQMKGSAPQRPGERGPFRLPRGPQASDPEGMEIEVLVVPGCPNEQTVADHLRQALDDIGLRETGFTTRVIADQTEAERDGFTGSPTILVDGRDLFTEPGRPPGLACRVYRTAQGLAGAPDAGQLRRALTAVAEASPH</sequence>
<feature type="region of interest" description="Disordered" evidence="1">
    <location>
        <begin position="25"/>
        <end position="65"/>
    </location>
</feature>
<dbReference type="Proteomes" id="UP001500973">
    <property type="component" value="Unassembled WGS sequence"/>
</dbReference>
<evidence type="ECO:0008006" key="4">
    <source>
        <dbReference type="Google" id="ProtNLM"/>
    </source>
</evidence>
<comment type="caution">
    <text evidence="2">The sequence shown here is derived from an EMBL/GenBank/DDBJ whole genome shotgun (WGS) entry which is preliminary data.</text>
</comment>
<gene>
    <name evidence="2" type="ORF">GCM10009601_04420</name>
</gene>
<evidence type="ECO:0000313" key="3">
    <source>
        <dbReference type="Proteomes" id="UP001500973"/>
    </source>
</evidence>
<dbReference type="EMBL" id="BAAAIZ010000005">
    <property type="protein sequence ID" value="GAA1415210.1"/>
    <property type="molecule type" value="Genomic_DNA"/>
</dbReference>
<name>A0ABP4J7S6_9ACTN</name>
<reference evidence="3" key="1">
    <citation type="journal article" date="2019" name="Int. J. Syst. Evol. Microbiol.">
        <title>The Global Catalogue of Microorganisms (GCM) 10K type strain sequencing project: providing services to taxonomists for standard genome sequencing and annotation.</title>
        <authorList>
            <consortium name="The Broad Institute Genomics Platform"/>
            <consortium name="The Broad Institute Genome Sequencing Center for Infectious Disease"/>
            <person name="Wu L."/>
            <person name="Ma J."/>
        </authorList>
    </citation>
    <scope>NUCLEOTIDE SEQUENCE [LARGE SCALE GENOMIC DNA]</scope>
    <source>
        <strain evidence="3">JCM 11756</strain>
    </source>
</reference>
<evidence type="ECO:0000256" key="1">
    <source>
        <dbReference type="SAM" id="MobiDB-lite"/>
    </source>
</evidence>
<keyword evidence="3" id="KW-1185">Reference proteome</keyword>
<proteinExistence type="predicted"/>
<organism evidence="2 3">
    <name type="scientific">Streptomyces thermospinosisporus</name>
    <dbReference type="NCBI Taxonomy" id="161482"/>
    <lineage>
        <taxon>Bacteria</taxon>
        <taxon>Bacillati</taxon>
        <taxon>Actinomycetota</taxon>
        <taxon>Actinomycetes</taxon>
        <taxon>Kitasatosporales</taxon>
        <taxon>Streptomycetaceae</taxon>
        <taxon>Streptomyces</taxon>
    </lineage>
</organism>
<evidence type="ECO:0000313" key="2">
    <source>
        <dbReference type="EMBL" id="GAA1415210.1"/>
    </source>
</evidence>
<protein>
    <recommendedName>
        <fullName evidence="4">Alkylmercury lyase</fullName>
    </recommendedName>
</protein>